<accession>A0A1F4UKR8</accession>
<evidence type="ECO:0000313" key="1">
    <source>
        <dbReference type="EMBL" id="OGC45578.1"/>
    </source>
</evidence>
<dbReference type="Pfam" id="PF13489">
    <property type="entry name" value="Methyltransf_23"/>
    <property type="match status" value="1"/>
</dbReference>
<dbReference type="InterPro" id="IPR029063">
    <property type="entry name" value="SAM-dependent_MTases_sf"/>
</dbReference>
<dbReference type="SUPFAM" id="SSF53335">
    <property type="entry name" value="S-adenosyl-L-methionine-dependent methyltransferases"/>
    <property type="match status" value="1"/>
</dbReference>
<name>A0A1F4UKR8_UNCKA</name>
<organism evidence="1 2">
    <name type="scientific">candidate division WWE3 bacterium RBG_19FT_COMBO_34_6</name>
    <dbReference type="NCBI Taxonomy" id="1802612"/>
    <lineage>
        <taxon>Bacteria</taxon>
        <taxon>Katanobacteria</taxon>
    </lineage>
</organism>
<sequence>MDSDKILSLINLNNSFYTKHQEEFSKSRRNPWSGWNKFVDLINKRYENQNTIKVLDIGCGNGRFYNFLAKSCNISTDYLGLDNNDYFLIEAVLKYKKANFKKIDVFYDIDKISEKYDILAVFGVTHHIPGNSFRKEWFKKIIKLVNKNGIICLSFWNLLSDLRSVKLIKADGLENNDYYYGWSDSNDQRYVHLFNQKELMDIKEIFEANNFFLKSDFLGDGKNEKMNIYQVFEKKTISYP</sequence>
<dbReference type="AlphaFoldDB" id="A0A1F4UKR8"/>
<dbReference type="CDD" id="cd02440">
    <property type="entry name" value="AdoMet_MTases"/>
    <property type="match status" value="1"/>
</dbReference>
<dbReference type="EMBL" id="MEUV01000026">
    <property type="protein sequence ID" value="OGC45578.1"/>
    <property type="molecule type" value="Genomic_DNA"/>
</dbReference>
<dbReference type="Gene3D" id="3.40.50.150">
    <property type="entry name" value="Vaccinia Virus protein VP39"/>
    <property type="match status" value="1"/>
</dbReference>
<gene>
    <name evidence="1" type="ORF">A2V49_03710</name>
</gene>
<comment type="caution">
    <text evidence="1">The sequence shown here is derived from an EMBL/GenBank/DDBJ whole genome shotgun (WGS) entry which is preliminary data.</text>
</comment>
<evidence type="ECO:0000313" key="2">
    <source>
        <dbReference type="Proteomes" id="UP000178615"/>
    </source>
</evidence>
<proteinExistence type="predicted"/>
<protein>
    <submittedName>
        <fullName evidence="1">Uncharacterized protein</fullName>
    </submittedName>
</protein>
<reference evidence="1 2" key="1">
    <citation type="journal article" date="2016" name="Nat. Commun.">
        <title>Thousands of microbial genomes shed light on interconnected biogeochemical processes in an aquifer system.</title>
        <authorList>
            <person name="Anantharaman K."/>
            <person name="Brown C.T."/>
            <person name="Hug L.A."/>
            <person name="Sharon I."/>
            <person name="Castelle C.J."/>
            <person name="Probst A.J."/>
            <person name="Thomas B.C."/>
            <person name="Singh A."/>
            <person name="Wilkins M.J."/>
            <person name="Karaoz U."/>
            <person name="Brodie E.L."/>
            <person name="Williams K.H."/>
            <person name="Hubbard S.S."/>
            <person name="Banfield J.F."/>
        </authorList>
    </citation>
    <scope>NUCLEOTIDE SEQUENCE [LARGE SCALE GENOMIC DNA]</scope>
</reference>
<dbReference type="Proteomes" id="UP000178615">
    <property type="component" value="Unassembled WGS sequence"/>
</dbReference>